<keyword evidence="3" id="KW-1185">Reference proteome</keyword>
<dbReference type="GO" id="GO:0016787">
    <property type="term" value="F:hydrolase activity"/>
    <property type="evidence" value="ECO:0007669"/>
    <property type="project" value="UniProtKB-KW"/>
</dbReference>
<dbReference type="Proteomes" id="UP000438106">
    <property type="component" value="Unassembled WGS sequence"/>
</dbReference>
<dbReference type="Gene3D" id="1.10.150.240">
    <property type="entry name" value="Putative phosphatase, domain 2"/>
    <property type="match status" value="1"/>
</dbReference>
<dbReference type="InterPro" id="IPR023198">
    <property type="entry name" value="PGP-like_dom2"/>
</dbReference>
<accession>A0A7X3FTW9</accession>
<dbReference type="AlphaFoldDB" id="A0A7X3FTW9"/>
<dbReference type="SUPFAM" id="SSF56784">
    <property type="entry name" value="HAD-like"/>
    <property type="match status" value="1"/>
</dbReference>
<evidence type="ECO:0000313" key="2">
    <source>
        <dbReference type="EMBL" id="MVT00677.1"/>
    </source>
</evidence>
<dbReference type="SFLD" id="SFLDG01129">
    <property type="entry name" value="C1.5:_HAD__Beta-PGM__Phosphata"/>
    <property type="match status" value="1"/>
</dbReference>
<dbReference type="SFLD" id="SFLDS00003">
    <property type="entry name" value="Haloacid_Dehalogenase"/>
    <property type="match status" value="1"/>
</dbReference>
<dbReference type="InterPro" id="IPR023214">
    <property type="entry name" value="HAD_sf"/>
</dbReference>
<reference evidence="2 3" key="1">
    <citation type="submission" date="2019-12" db="EMBL/GenBank/DDBJ databases">
        <title>Devosia maris sp. nov., isolated from the deep seawater.</title>
        <authorList>
            <person name="Liu Y."/>
        </authorList>
    </citation>
    <scope>NUCLEOTIDE SEQUENCE [LARGE SCALE GENOMIC DNA]</scope>
    <source>
        <strain evidence="2 3">L53-10-65</strain>
    </source>
</reference>
<dbReference type="EMBL" id="WQRF01000008">
    <property type="protein sequence ID" value="MVT00677.1"/>
    <property type="molecule type" value="Genomic_DNA"/>
</dbReference>
<comment type="caution">
    <text evidence="2">The sequence shown here is derived from an EMBL/GenBank/DDBJ whole genome shotgun (WGS) entry which is preliminary data.</text>
</comment>
<evidence type="ECO:0000256" key="1">
    <source>
        <dbReference type="ARBA" id="ARBA00022801"/>
    </source>
</evidence>
<gene>
    <name evidence="2" type="ORF">GO014_16755</name>
</gene>
<dbReference type="Pfam" id="PF00702">
    <property type="entry name" value="Hydrolase"/>
    <property type="match status" value="1"/>
</dbReference>
<dbReference type="InterPro" id="IPR051540">
    <property type="entry name" value="S-2-haloacid_dehalogenase"/>
</dbReference>
<sequence length="238" mass="27011">MPRITTIALDADDTLWQNEQFFRLTEQRFADLLRDYTDAPDLTERLISATARNLQFYGFGAKSFTLSMLETALEITEHRVPGTVIAEILAAGRELLDYPLETLPYVDAALEHLQHNYRLILVTKGDLLDQERKLAASGLAEYFAAVEVVSDKTEAVYRRIFERHTEGAEHTIMAGNSLKSDILPALAAGAFAAYVPHDLTWSYERAPEPENEPRYARIAHLGELQQLIDRFESRKISR</sequence>
<name>A0A7X3FTW9_9HYPH</name>
<protein>
    <submittedName>
        <fullName evidence="2">HAD hydrolase-like protein</fullName>
    </submittedName>
</protein>
<organism evidence="2 3">
    <name type="scientific">Devosia marina</name>
    <dbReference type="NCBI Taxonomy" id="2683198"/>
    <lineage>
        <taxon>Bacteria</taxon>
        <taxon>Pseudomonadati</taxon>
        <taxon>Pseudomonadota</taxon>
        <taxon>Alphaproteobacteria</taxon>
        <taxon>Hyphomicrobiales</taxon>
        <taxon>Devosiaceae</taxon>
        <taxon>Devosia</taxon>
    </lineage>
</organism>
<dbReference type="InterPro" id="IPR036412">
    <property type="entry name" value="HAD-like_sf"/>
</dbReference>
<dbReference type="Gene3D" id="3.40.50.1000">
    <property type="entry name" value="HAD superfamily/HAD-like"/>
    <property type="match status" value="1"/>
</dbReference>
<dbReference type="PANTHER" id="PTHR43316">
    <property type="entry name" value="HYDROLASE, HALOACID DELAHOGENASE-RELATED"/>
    <property type="match status" value="1"/>
</dbReference>
<proteinExistence type="predicted"/>
<keyword evidence="1 2" id="KW-0378">Hydrolase</keyword>
<dbReference type="PANTHER" id="PTHR43316:SF8">
    <property type="entry name" value="HAD FAMILY HYDROLASE"/>
    <property type="match status" value="1"/>
</dbReference>
<dbReference type="RefSeq" id="WP_157291490.1">
    <property type="nucleotide sequence ID" value="NZ_WQRF01000008.1"/>
</dbReference>
<evidence type="ECO:0000313" key="3">
    <source>
        <dbReference type="Proteomes" id="UP000438106"/>
    </source>
</evidence>